<feature type="transmembrane region" description="Helical" evidence="7">
    <location>
        <begin position="157"/>
        <end position="178"/>
    </location>
</feature>
<dbReference type="SUPFAM" id="SSF103473">
    <property type="entry name" value="MFS general substrate transporter"/>
    <property type="match status" value="1"/>
</dbReference>
<feature type="transmembrane region" description="Helical" evidence="7">
    <location>
        <begin position="244"/>
        <end position="266"/>
    </location>
</feature>
<evidence type="ECO:0000313" key="9">
    <source>
        <dbReference type="EMBL" id="TKW52453.1"/>
    </source>
</evidence>
<dbReference type="InterPro" id="IPR036259">
    <property type="entry name" value="MFS_trans_sf"/>
</dbReference>
<organism evidence="9 10">
    <name type="scientific">Colletotrichum tanaceti</name>
    <dbReference type="NCBI Taxonomy" id="1306861"/>
    <lineage>
        <taxon>Eukaryota</taxon>
        <taxon>Fungi</taxon>
        <taxon>Dikarya</taxon>
        <taxon>Ascomycota</taxon>
        <taxon>Pezizomycotina</taxon>
        <taxon>Sordariomycetes</taxon>
        <taxon>Hypocreomycetidae</taxon>
        <taxon>Glomerellales</taxon>
        <taxon>Glomerellaceae</taxon>
        <taxon>Colletotrichum</taxon>
        <taxon>Colletotrichum destructivum species complex</taxon>
    </lineage>
</organism>
<evidence type="ECO:0000256" key="6">
    <source>
        <dbReference type="ARBA" id="ARBA00023136"/>
    </source>
</evidence>
<feature type="domain" description="Major facilitator superfamily (MFS) profile" evidence="8">
    <location>
        <begin position="119"/>
        <end position="307"/>
    </location>
</feature>
<keyword evidence="3" id="KW-0813">Transport</keyword>
<name>A0A4U6XB21_9PEZI</name>
<keyword evidence="6 7" id="KW-0472">Membrane</keyword>
<dbReference type="AlphaFoldDB" id="A0A4U6XB21"/>
<dbReference type="GO" id="GO:0012505">
    <property type="term" value="C:endomembrane system"/>
    <property type="evidence" value="ECO:0007669"/>
    <property type="project" value="UniProtKB-SubCell"/>
</dbReference>
<dbReference type="EMBL" id="PJEX01000237">
    <property type="protein sequence ID" value="TKW52453.1"/>
    <property type="molecule type" value="Genomic_DNA"/>
</dbReference>
<gene>
    <name evidence="9" type="ORF">CTA1_7695</name>
</gene>
<dbReference type="STRING" id="1306861.A0A4U6XB21"/>
<keyword evidence="10" id="KW-1185">Reference proteome</keyword>
<dbReference type="Gene3D" id="1.20.1720.10">
    <property type="entry name" value="Multidrug resistance protein D"/>
    <property type="match status" value="1"/>
</dbReference>
<proteinExistence type="inferred from homology"/>
<feature type="transmembrane region" description="Helical" evidence="7">
    <location>
        <begin position="131"/>
        <end position="150"/>
    </location>
</feature>
<feature type="transmembrane region" description="Helical" evidence="7">
    <location>
        <begin position="45"/>
        <end position="63"/>
    </location>
</feature>
<reference evidence="9 10" key="1">
    <citation type="journal article" date="2019" name="PLoS ONE">
        <title>Comparative genome analysis indicates high evolutionary potential of pathogenicity genes in Colletotrichum tanaceti.</title>
        <authorList>
            <person name="Lelwala R.V."/>
            <person name="Korhonen P.K."/>
            <person name="Young N.D."/>
            <person name="Scott J.B."/>
            <person name="Ades P.A."/>
            <person name="Gasser R.B."/>
            <person name="Taylor P.W.J."/>
        </authorList>
    </citation>
    <scope>NUCLEOTIDE SEQUENCE [LARGE SCALE GENOMIC DNA]</scope>
    <source>
        <strain evidence="9">BRIP57314</strain>
    </source>
</reference>
<dbReference type="InterPro" id="IPR051788">
    <property type="entry name" value="MFS_Transporter"/>
</dbReference>
<dbReference type="PANTHER" id="PTHR23514">
    <property type="entry name" value="BYPASS OF STOP CODON PROTEIN 6"/>
    <property type="match status" value="1"/>
</dbReference>
<comment type="caution">
    <text evidence="9">The sequence shown here is derived from an EMBL/GenBank/DDBJ whole genome shotgun (WGS) entry which is preliminary data.</text>
</comment>
<dbReference type="GO" id="GO:0016020">
    <property type="term" value="C:membrane"/>
    <property type="evidence" value="ECO:0007669"/>
    <property type="project" value="TreeGrafter"/>
</dbReference>
<evidence type="ECO:0000256" key="5">
    <source>
        <dbReference type="ARBA" id="ARBA00022989"/>
    </source>
</evidence>
<dbReference type="PANTHER" id="PTHR23514:SF3">
    <property type="entry name" value="BYPASS OF STOP CODON PROTEIN 6"/>
    <property type="match status" value="1"/>
</dbReference>
<evidence type="ECO:0000256" key="3">
    <source>
        <dbReference type="ARBA" id="ARBA00022448"/>
    </source>
</evidence>
<sequence>MLPSLQSFYDINYITVSLVFFSPLIGYISSGILNTRLHKALGQRGLGVLCGGTHMLSAIINVLHPPFPVIVVSFMLGGLGNGLSDAAWNAWIGNLDQSNELLGFLHAAYGVGGIASPLIATAIITRAALTWYTFYYFVVSLGGWVVEFLLHVRKGEAFASGMGATGYWLGITLGRILLPFVTNLIGLKMAVTVYLAAAMAAELVFWLAPNFYASIVAVGLQGFFIGPMFPHAMSAVTSLLPPHLHVVVIGFVAALGGCGASLLPFAVGMLAQRFSVTALQPFILASLGLSLAIWLFMPHAKKGNAFF</sequence>
<keyword evidence="5 7" id="KW-1133">Transmembrane helix</keyword>
<feature type="transmembrane region" description="Helical" evidence="7">
    <location>
        <begin position="104"/>
        <end position="125"/>
    </location>
</feature>
<dbReference type="InterPro" id="IPR020846">
    <property type="entry name" value="MFS_dom"/>
</dbReference>
<evidence type="ECO:0000313" key="10">
    <source>
        <dbReference type="Proteomes" id="UP000310108"/>
    </source>
</evidence>
<accession>A0A4U6XB21</accession>
<evidence type="ECO:0000256" key="2">
    <source>
        <dbReference type="ARBA" id="ARBA00008335"/>
    </source>
</evidence>
<keyword evidence="4 7" id="KW-0812">Transmembrane</keyword>
<feature type="transmembrane region" description="Helical" evidence="7">
    <location>
        <begin position="12"/>
        <end position="33"/>
    </location>
</feature>
<evidence type="ECO:0000256" key="7">
    <source>
        <dbReference type="SAM" id="Phobius"/>
    </source>
</evidence>
<dbReference type="PROSITE" id="PS50850">
    <property type="entry name" value="MFS"/>
    <property type="match status" value="1"/>
</dbReference>
<protein>
    <recommendedName>
        <fullName evidence="8">Major facilitator superfamily (MFS) profile domain-containing protein</fullName>
    </recommendedName>
</protein>
<feature type="transmembrane region" description="Helical" evidence="7">
    <location>
        <begin position="278"/>
        <end position="297"/>
    </location>
</feature>
<dbReference type="GO" id="GO:0022857">
    <property type="term" value="F:transmembrane transporter activity"/>
    <property type="evidence" value="ECO:0007669"/>
    <property type="project" value="InterPro"/>
</dbReference>
<evidence type="ECO:0000259" key="8">
    <source>
        <dbReference type="PROSITE" id="PS50850"/>
    </source>
</evidence>
<feature type="transmembrane region" description="Helical" evidence="7">
    <location>
        <begin position="211"/>
        <end position="232"/>
    </location>
</feature>
<evidence type="ECO:0000256" key="1">
    <source>
        <dbReference type="ARBA" id="ARBA00004127"/>
    </source>
</evidence>
<dbReference type="Gene3D" id="1.20.1250.20">
    <property type="entry name" value="MFS general substrate transporter like domains"/>
    <property type="match status" value="1"/>
</dbReference>
<comment type="subcellular location">
    <subcellularLocation>
        <location evidence="1">Endomembrane system</location>
        <topology evidence="1">Multi-pass membrane protein</topology>
    </subcellularLocation>
</comment>
<evidence type="ECO:0000256" key="4">
    <source>
        <dbReference type="ARBA" id="ARBA00022692"/>
    </source>
</evidence>
<comment type="similarity">
    <text evidence="2">Belongs to the major facilitator superfamily.</text>
</comment>
<dbReference type="Proteomes" id="UP000310108">
    <property type="component" value="Unassembled WGS sequence"/>
</dbReference>